<dbReference type="RefSeq" id="WP_147451415.1">
    <property type="nucleotide sequence ID" value="NZ_RAWB01000421.1"/>
</dbReference>
<accession>A0A3A8PDG2</accession>
<dbReference type="AlphaFoldDB" id="A0A3A8PDG2"/>
<dbReference type="SMART" id="SM00867">
    <property type="entry name" value="YceI"/>
    <property type="match status" value="1"/>
</dbReference>
<dbReference type="Gene3D" id="2.40.128.110">
    <property type="entry name" value="Lipid/polyisoprenoid-binding, YceI-like"/>
    <property type="match status" value="1"/>
</dbReference>
<name>A0A3A8PDG2_9BACT</name>
<evidence type="ECO:0000313" key="2">
    <source>
        <dbReference type="EMBL" id="RKH50522.1"/>
    </source>
</evidence>
<evidence type="ECO:0000259" key="1">
    <source>
        <dbReference type="SMART" id="SM00867"/>
    </source>
</evidence>
<dbReference type="InterPro" id="IPR036761">
    <property type="entry name" value="TTHA0802/YceI-like_sf"/>
</dbReference>
<dbReference type="Proteomes" id="UP000272888">
    <property type="component" value="Unassembled WGS sequence"/>
</dbReference>
<comment type="caution">
    <text evidence="2">The sequence shown here is derived from an EMBL/GenBank/DDBJ whole genome shotgun (WGS) entry which is preliminary data.</text>
</comment>
<dbReference type="EMBL" id="RAWB01000421">
    <property type="protein sequence ID" value="RKH50522.1"/>
    <property type="molecule type" value="Genomic_DNA"/>
</dbReference>
<organism evidence="2 3">
    <name type="scientific">Corallococcus llansteffanensis</name>
    <dbReference type="NCBI Taxonomy" id="2316731"/>
    <lineage>
        <taxon>Bacteria</taxon>
        <taxon>Pseudomonadati</taxon>
        <taxon>Myxococcota</taxon>
        <taxon>Myxococcia</taxon>
        <taxon>Myxococcales</taxon>
        <taxon>Cystobacterineae</taxon>
        <taxon>Myxococcaceae</taxon>
        <taxon>Corallococcus</taxon>
    </lineage>
</organism>
<feature type="non-terminal residue" evidence="2">
    <location>
        <position position="1"/>
    </location>
</feature>
<protein>
    <submittedName>
        <fullName evidence="2">YceI family protein</fullName>
    </submittedName>
</protein>
<proteinExistence type="predicted"/>
<dbReference type="SUPFAM" id="SSF101874">
    <property type="entry name" value="YceI-like"/>
    <property type="match status" value="1"/>
</dbReference>
<dbReference type="InterPro" id="IPR007372">
    <property type="entry name" value="Lipid/polyisoprenoid-bd_YceI"/>
</dbReference>
<keyword evidence="3" id="KW-1185">Reference proteome</keyword>
<feature type="domain" description="Lipid/polyisoprenoid-binding YceI-like" evidence="1">
    <location>
        <begin position="2"/>
        <end position="175"/>
    </location>
</feature>
<reference evidence="3" key="1">
    <citation type="submission" date="2018-09" db="EMBL/GenBank/DDBJ databases">
        <authorList>
            <person name="Livingstone P.G."/>
            <person name="Whitworth D.E."/>
        </authorList>
    </citation>
    <scope>NUCLEOTIDE SEQUENCE [LARGE SCALE GENOMIC DNA]</scope>
    <source>
        <strain evidence="3">CA051B</strain>
    </source>
</reference>
<dbReference type="PANTHER" id="PTHR34406">
    <property type="entry name" value="PROTEIN YCEI"/>
    <property type="match status" value="1"/>
</dbReference>
<sequence length="180" mass="19745">FVFNDPNGRDTVMFVLDAPLEVINGLSNQVKGRVEVKGQKASGRFQVPVASIKTGNETRDGHLQNDRWLDAAKNPDIVFEFKDVALPAPLANAKPVTVKAKGTFTVHGVTREEPVEVTATYLQETAETKNRAAGELLRVRAKFQIPLESYGIKRTEALVLKVGEKADVTVDAWGSTQFKP</sequence>
<evidence type="ECO:0000313" key="3">
    <source>
        <dbReference type="Proteomes" id="UP000272888"/>
    </source>
</evidence>
<dbReference type="Pfam" id="PF04264">
    <property type="entry name" value="YceI"/>
    <property type="match status" value="1"/>
</dbReference>
<dbReference type="PANTHER" id="PTHR34406:SF1">
    <property type="entry name" value="PROTEIN YCEI"/>
    <property type="match status" value="1"/>
</dbReference>
<gene>
    <name evidence="2" type="ORF">D7V93_30475</name>
</gene>